<name>R7RYY7_PUNST</name>
<dbReference type="HOGENOM" id="CLU_1571424_0_0_1"/>
<evidence type="ECO:0000313" key="2">
    <source>
        <dbReference type="EMBL" id="EIN03340.1"/>
    </source>
</evidence>
<proteinExistence type="predicted"/>
<dbReference type="Proteomes" id="UP000054196">
    <property type="component" value="Unassembled WGS sequence"/>
</dbReference>
<evidence type="ECO:0000256" key="1">
    <source>
        <dbReference type="SAM" id="MobiDB-lite"/>
    </source>
</evidence>
<reference evidence="3" key="1">
    <citation type="journal article" date="2012" name="Science">
        <title>The Paleozoic origin of enzymatic lignin decomposition reconstructed from 31 fungal genomes.</title>
        <authorList>
            <person name="Floudas D."/>
            <person name="Binder M."/>
            <person name="Riley R."/>
            <person name="Barry K."/>
            <person name="Blanchette R.A."/>
            <person name="Henrissat B."/>
            <person name="Martinez A.T."/>
            <person name="Otillar R."/>
            <person name="Spatafora J.W."/>
            <person name="Yadav J.S."/>
            <person name="Aerts A."/>
            <person name="Benoit I."/>
            <person name="Boyd A."/>
            <person name="Carlson A."/>
            <person name="Copeland A."/>
            <person name="Coutinho P.M."/>
            <person name="de Vries R.P."/>
            <person name="Ferreira P."/>
            <person name="Findley K."/>
            <person name="Foster B."/>
            <person name="Gaskell J."/>
            <person name="Glotzer D."/>
            <person name="Gorecki P."/>
            <person name="Heitman J."/>
            <person name="Hesse C."/>
            <person name="Hori C."/>
            <person name="Igarashi K."/>
            <person name="Jurgens J.A."/>
            <person name="Kallen N."/>
            <person name="Kersten P."/>
            <person name="Kohler A."/>
            <person name="Kuees U."/>
            <person name="Kumar T.K.A."/>
            <person name="Kuo A."/>
            <person name="LaButti K."/>
            <person name="Larrondo L.F."/>
            <person name="Lindquist E."/>
            <person name="Ling A."/>
            <person name="Lombard V."/>
            <person name="Lucas S."/>
            <person name="Lundell T."/>
            <person name="Martin R."/>
            <person name="McLaughlin D.J."/>
            <person name="Morgenstern I."/>
            <person name="Morin E."/>
            <person name="Murat C."/>
            <person name="Nagy L.G."/>
            <person name="Nolan M."/>
            <person name="Ohm R.A."/>
            <person name="Patyshakuliyeva A."/>
            <person name="Rokas A."/>
            <person name="Ruiz-Duenas F.J."/>
            <person name="Sabat G."/>
            <person name="Salamov A."/>
            <person name="Samejima M."/>
            <person name="Schmutz J."/>
            <person name="Slot J.C."/>
            <person name="St John F."/>
            <person name="Stenlid J."/>
            <person name="Sun H."/>
            <person name="Sun S."/>
            <person name="Syed K."/>
            <person name="Tsang A."/>
            <person name="Wiebenga A."/>
            <person name="Young D."/>
            <person name="Pisabarro A."/>
            <person name="Eastwood D.C."/>
            <person name="Martin F."/>
            <person name="Cullen D."/>
            <person name="Grigoriev I.V."/>
            <person name="Hibbett D.S."/>
        </authorList>
    </citation>
    <scope>NUCLEOTIDE SEQUENCE [LARGE SCALE GENOMIC DNA]</scope>
    <source>
        <strain evidence="3">HHB-11173 SS5</strain>
    </source>
</reference>
<feature type="region of interest" description="Disordered" evidence="1">
    <location>
        <begin position="1"/>
        <end position="91"/>
    </location>
</feature>
<keyword evidence="3" id="KW-1185">Reference proteome</keyword>
<feature type="compositionally biased region" description="Basic and acidic residues" evidence="1">
    <location>
        <begin position="68"/>
        <end position="78"/>
    </location>
</feature>
<dbReference type="RefSeq" id="XP_007389432.1">
    <property type="nucleotide sequence ID" value="XM_007389370.1"/>
</dbReference>
<accession>R7RYY7</accession>
<dbReference type="EMBL" id="JH687626">
    <property type="protein sequence ID" value="EIN03340.1"/>
    <property type="molecule type" value="Genomic_DNA"/>
</dbReference>
<organism evidence="2 3">
    <name type="scientific">Punctularia strigosozonata (strain HHB-11173)</name>
    <name type="common">White-rot fungus</name>
    <dbReference type="NCBI Taxonomy" id="741275"/>
    <lineage>
        <taxon>Eukaryota</taxon>
        <taxon>Fungi</taxon>
        <taxon>Dikarya</taxon>
        <taxon>Basidiomycota</taxon>
        <taxon>Agaricomycotina</taxon>
        <taxon>Agaricomycetes</taxon>
        <taxon>Corticiales</taxon>
        <taxon>Punctulariaceae</taxon>
        <taxon>Punctularia</taxon>
    </lineage>
</organism>
<feature type="compositionally biased region" description="Low complexity" evidence="1">
    <location>
        <begin position="26"/>
        <end position="38"/>
    </location>
</feature>
<protein>
    <submittedName>
        <fullName evidence="2">Uncharacterized protein</fullName>
    </submittedName>
</protein>
<gene>
    <name evidence="2" type="ORF">PUNSTDRAFT_139645</name>
</gene>
<dbReference type="AlphaFoldDB" id="R7RYY7"/>
<feature type="compositionally biased region" description="Acidic residues" evidence="1">
    <location>
        <begin position="57"/>
        <end position="67"/>
    </location>
</feature>
<dbReference type="KEGG" id="psq:PUNSTDRAFT_139645"/>
<dbReference type="OMA" id="QDIEPAG"/>
<evidence type="ECO:0000313" key="3">
    <source>
        <dbReference type="Proteomes" id="UP000054196"/>
    </source>
</evidence>
<dbReference type="OrthoDB" id="2686745at2759"/>
<dbReference type="eggNOG" id="ENOG502SW2P">
    <property type="taxonomic scope" value="Eukaryota"/>
</dbReference>
<sequence length="210" mass="22981">MVYTTAVPTFYDHPPSRPSHSRGRLSPVVTSSVVISSSPPTPSSPTTRAFSVNVEGMETDDEDEESRDDPPAIDDGRARIPKPLGEVGRPDRGGYSLRAVLAPTPTLYQDLIRLARQLVTKHLSPAICYSRQSKRNLAEALSDGASQLPVLNDYVDCWPLVDALRMRLKYTSSKAKAKTGTGSTLLKRQSSRLKGLAKNVRFEVTRTGSQ</sequence>
<dbReference type="GeneID" id="18880388"/>